<dbReference type="Proteomes" id="UP000076577">
    <property type="component" value="Unassembled WGS sequence"/>
</dbReference>
<dbReference type="Gene3D" id="3.90.470.20">
    <property type="entry name" value="4'-phosphopantetheinyl transferase domain"/>
    <property type="match status" value="2"/>
</dbReference>
<comment type="similarity">
    <text evidence="1">Belongs to the P-Pant transferase superfamily. Gsp/Sfp/HetI/AcpT family.</text>
</comment>
<keyword evidence="5" id="KW-1185">Reference proteome</keyword>
<dbReference type="GO" id="GO:0008897">
    <property type="term" value="F:holo-[acyl-carrier-protein] synthase activity"/>
    <property type="evidence" value="ECO:0007669"/>
    <property type="project" value="InterPro"/>
</dbReference>
<dbReference type="PATRIC" id="fig|989403.3.peg.3512"/>
<dbReference type="PANTHER" id="PTHR12215">
    <property type="entry name" value="PHOSPHOPANTETHEINE TRANSFERASE"/>
    <property type="match status" value="1"/>
</dbReference>
<organism evidence="4 5">
    <name type="scientific">Pseudovibrio axinellae</name>
    <dbReference type="NCBI Taxonomy" id="989403"/>
    <lineage>
        <taxon>Bacteria</taxon>
        <taxon>Pseudomonadati</taxon>
        <taxon>Pseudomonadota</taxon>
        <taxon>Alphaproteobacteria</taxon>
        <taxon>Hyphomicrobiales</taxon>
        <taxon>Stappiaceae</taxon>
        <taxon>Pseudovibrio</taxon>
    </lineage>
</organism>
<dbReference type="GO" id="GO:0000287">
    <property type="term" value="F:magnesium ion binding"/>
    <property type="evidence" value="ECO:0007669"/>
    <property type="project" value="InterPro"/>
</dbReference>
<dbReference type="PANTHER" id="PTHR12215:SF10">
    <property type="entry name" value="L-AMINOADIPATE-SEMIALDEHYDE DEHYDROGENASE-PHOSPHOPANTETHEINYL TRANSFERASE"/>
    <property type="match status" value="1"/>
</dbReference>
<comment type="caution">
    <text evidence="4">The sequence shown here is derived from an EMBL/GenBank/DDBJ whole genome shotgun (WGS) entry which is preliminary data.</text>
</comment>
<evidence type="ECO:0000313" key="5">
    <source>
        <dbReference type="Proteomes" id="UP000076577"/>
    </source>
</evidence>
<dbReference type="SUPFAM" id="SSF56214">
    <property type="entry name" value="4'-phosphopantetheinyl transferase"/>
    <property type="match status" value="2"/>
</dbReference>
<feature type="domain" description="4'-phosphopantetheinyl transferase" evidence="3">
    <location>
        <begin position="79"/>
        <end position="154"/>
    </location>
</feature>
<name>A0A165WQW4_9HYPH</name>
<dbReference type="GO" id="GO:0005829">
    <property type="term" value="C:cytosol"/>
    <property type="evidence" value="ECO:0007669"/>
    <property type="project" value="TreeGrafter"/>
</dbReference>
<dbReference type="Pfam" id="PF01648">
    <property type="entry name" value="ACPS"/>
    <property type="match status" value="1"/>
</dbReference>
<dbReference type="EC" id="2.7.8.-" evidence="4"/>
<dbReference type="EMBL" id="LMCB01000043">
    <property type="protein sequence ID" value="KZL16800.1"/>
    <property type="molecule type" value="Genomic_DNA"/>
</dbReference>
<proteinExistence type="inferred from homology"/>
<dbReference type="InterPro" id="IPR008278">
    <property type="entry name" value="4-PPantetheinyl_Trfase_dom"/>
</dbReference>
<evidence type="ECO:0000256" key="1">
    <source>
        <dbReference type="ARBA" id="ARBA00010990"/>
    </source>
</evidence>
<dbReference type="AlphaFoldDB" id="A0A165WQW4"/>
<dbReference type="InterPro" id="IPR037143">
    <property type="entry name" value="4-PPantetheinyl_Trfase_dom_sf"/>
</dbReference>
<dbReference type="STRING" id="989403.SAMN05421798_11645"/>
<accession>A0A165WQW4</accession>
<evidence type="ECO:0000313" key="4">
    <source>
        <dbReference type="EMBL" id="KZL16800.1"/>
    </source>
</evidence>
<dbReference type="GO" id="GO:0019878">
    <property type="term" value="P:lysine biosynthetic process via aminoadipic acid"/>
    <property type="evidence" value="ECO:0007669"/>
    <property type="project" value="TreeGrafter"/>
</dbReference>
<evidence type="ECO:0000259" key="3">
    <source>
        <dbReference type="Pfam" id="PF01648"/>
    </source>
</evidence>
<sequence length="204" mass="23217">MDQAITAEEKTRGARFRFLRDRRAFALGRWVVRSILGVDQPPTPFLLQDHGKPHLSGYPTFNISHSGGLVAVALARNAPLGVDLEFMRQDRQMTDLIPVVCHPMEHLHIESRCPKERAATFYRCWTRKEAILKATGEGLRDNLRSLDVKLEQQHPWITSESVPLKLLDIDVKWEGYSCSLAVDPSISGLEIHSPFQSRQLECFD</sequence>
<protein>
    <submittedName>
        <fullName evidence="4">4'-phosphopantetheinyl transferase psf-1</fullName>
        <ecNumber evidence="4">2.7.8.-</ecNumber>
    </submittedName>
</protein>
<evidence type="ECO:0000256" key="2">
    <source>
        <dbReference type="ARBA" id="ARBA00022679"/>
    </source>
</evidence>
<dbReference type="InterPro" id="IPR050559">
    <property type="entry name" value="P-Pant_transferase_sf"/>
</dbReference>
<keyword evidence="2 4" id="KW-0808">Transferase</keyword>
<gene>
    <name evidence="4" type="primary">psf-1</name>
    <name evidence="4" type="ORF">PsAD2_03272</name>
</gene>
<reference evidence="4 5" key="1">
    <citation type="journal article" date="2016" name="Front. Microbiol.">
        <title>Comparative Genomic Analysis Reveals a Diverse Repertoire of Genes Involved in Prokaryote-Eukaryote Interactions within the Pseudovibrio Genus.</title>
        <authorList>
            <person name="Romano S."/>
            <person name="Fernandez-Guerra A."/>
            <person name="Reen F.J."/>
            <person name="Glockner F.O."/>
            <person name="Crowley S.P."/>
            <person name="O'Sullivan O."/>
            <person name="Cotter P.D."/>
            <person name="Adams C."/>
            <person name="Dobson A.D."/>
            <person name="O'Gara F."/>
        </authorList>
    </citation>
    <scope>NUCLEOTIDE SEQUENCE [LARGE SCALE GENOMIC DNA]</scope>
    <source>
        <strain evidence="4 5">Ad2</strain>
    </source>
</reference>